<organism evidence="2 3">
    <name type="scientific">Stakelama marina</name>
    <dbReference type="NCBI Taxonomy" id="2826939"/>
    <lineage>
        <taxon>Bacteria</taxon>
        <taxon>Pseudomonadati</taxon>
        <taxon>Pseudomonadota</taxon>
        <taxon>Alphaproteobacteria</taxon>
        <taxon>Sphingomonadales</taxon>
        <taxon>Sphingomonadaceae</taxon>
        <taxon>Stakelama</taxon>
    </lineage>
</organism>
<evidence type="ECO:0008006" key="4">
    <source>
        <dbReference type="Google" id="ProtNLM"/>
    </source>
</evidence>
<feature type="chain" id="PRO_5035786874" description="NIPSNAP domain-containing protein" evidence="1">
    <location>
        <begin position="27"/>
        <end position="149"/>
    </location>
</feature>
<name>A0A8T4IGB2_9SPHN</name>
<evidence type="ECO:0000256" key="1">
    <source>
        <dbReference type="SAM" id="SignalP"/>
    </source>
</evidence>
<evidence type="ECO:0000313" key="2">
    <source>
        <dbReference type="EMBL" id="MBR0553653.1"/>
    </source>
</evidence>
<proteinExistence type="predicted"/>
<dbReference type="EMBL" id="JAGRQC010000004">
    <property type="protein sequence ID" value="MBR0553653.1"/>
    <property type="molecule type" value="Genomic_DNA"/>
</dbReference>
<sequence length="149" mass="16920">MTVALTRRAIALAAPIALFIAMPAPAQDFPADPGQFWDVTGIELTDGGGYAYVQWLASEWKKEQEFAKSKGWISGYKVLQNTHKRDGEPDLYLVTMYDDMPNASESIAQRKAYFDWQSKSVQKLEEESNGRLKMRRVMGTELLQELKLK</sequence>
<dbReference type="RefSeq" id="WP_284054897.1">
    <property type="nucleotide sequence ID" value="NZ_JAGRQC010000004.1"/>
</dbReference>
<accession>A0A8T4IGB2</accession>
<keyword evidence="3" id="KW-1185">Reference proteome</keyword>
<keyword evidence="1" id="KW-0732">Signal</keyword>
<reference evidence="2" key="1">
    <citation type="submission" date="2021-04" db="EMBL/GenBank/DDBJ databases">
        <title>Ouciella asimina sp. nov., isolated from the surface seawater in the hydrothermal field of Okinawa Trough.</title>
        <authorList>
            <person name="Shuang W."/>
        </authorList>
    </citation>
    <scope>NUCLEOTIDE SEQUENCE</scope>
    <source>
        <strain evidence="2">LXI357</strain>
    </source>
</reference>
<dbReference type="Proteomes" id="UP000676996">
    <property type="component" value="Unassembled WGS sequence"/>
</dbReference>
<protein>
    <recommendedName>
        <fullName evidence="4">NIPSNAP domain-containing protein</fullName>
    </recommendedName>
</protein>
<evidence type="ECO:0000313" key="3">
    <source>
        <dbReference type="Proteomes" id="UP000676996"/>
    </source>
</evidence>
<comment type="caution">
    <text evidence="2">The sequence shown here is derived from an EMBL/GenBank/DDBJ whole genome shotgun (WGS) entry which is preliminary data.</text>
</comment>
<feature type="signal peptide" evidence="1">
    <location>
        <begin position="1"/>
        <end position="26"/>
    </location>
</feature>
<gene>
    <name evidence="2" type="ORF">J7S20_14175</name>
</gene>
<dbReference type="AlphaFoldDB" id="A0A8T4IGB2"/>